<evidence type="ECO:0000313" key="4">
    <source>
        <dbReference type="EMBL" id="GEC87018.1"/>
    </source>
</evidence>
<dbReference type="SUPFAM" id="SSF53335">
    <property type="entry name" value="S-adenosyl-L-methionine-dependent methyltransferases"/>
    <property type="match status" value="1"/>
</dbReference>
<feature type="compositionally biased region" description="Basic and acidic residues" evidence="1">
    <location>
        <begin position="12"/>
        <end position="21"/>
    </location>
</feature>
<dbReference type="CDD" id="cd02440">
    <property type="entry name" value="AdoMet_MTases"/>
    <property type="match status" value="1"/>
</dbReference>
<evidence type="ECO:0000259" key="2">
    <source>
        <dbReference type="Pfam" id="PF08241"/>
    </source>
</evidence>
<dbReference type="AlphaFoldDB" id="A0A0X2NPD1"/>
<dbReference type="InterPro" id="IPR013216">
    <property type="entry name" value="Methyltransf_11"/>
</dbReference>
<sequence length="291" mass="30917">MKSPVENAAPESAEKYTHGHGDAVLGNHARRTATDSLAFALPYLTAGSRVLDVGCGPGSITLDLAAMIAGLGGAASQVTGVENTPVPLEAACAAAEARGIGAQFLPGDVYRLPFEDASFDVVVAHQVFQHLTDPVVALQECLRVTAPGGVVALRDADYAAMSYHPAPLGLREWTHRYRAMAQANGAEPDAGRHLVGWALSAGCPIEDLTYSTSTWVWSNAPGGRPTADLADSWRARVNEERFRDQLAGVLGTWDADAVEAAAGRICHGWREWADDPAAIFLMLHGELLIRR</sequence>
<evidence type="ECO:0000313" key="3">
    <source>
        <dbReference type="EMBL" id="CUU67325.1"/>
    </source>
</evidence>
<dbReference type="EMBL" id="BJNT01000019">
    <property type="protein sequence ID" value="GEC87018.1"/>
    <property type="molecule type" value="Genomic_DNA"/>
</dbReference>
<keyword evidence="3" id="KW-0808">Transferase</keyword>
<dbReference type="RefSeq" id="WP_014009873.1">
    <property type="nucleotide sequence ID" value="NZ_BJNT01000019.1"/>
</dbReference>
<dbReference type="PANTHER" id="PTHR43591:SF24">
    <property type="entry name" value="2-METHOXY-6-POLYPRENYL-1,4-BENZOQUINOL METHYLASE, MITOCHONDRIAL"/>
    <property type="match status" value="1"/>
</dbReference>
<keyword evidence="3" id="KW-0489">Methyltransferase</keyword>
<gene>
    <name evidence="4" type="ORF">CVA01_23320</name>
    <name evidence="3" type="ORF">CVAR292_02687</name>
</gene>
<dbReference type="PANTHER" id="PTHR43591">
    <property type="entry name" value="METHYLTRANSFERASE"/>
    <property type="match status" value="1"/>
</dbReference>
<dbReference type="GO" id="GO:0008757">
    <property type="term" value="F:S-adenosylmethionine-dependent methyltransferase activity"/>
    <property type="evidence" value="ECO:0007669"/>
    <property type="project" value="InterPro"/>
</dbReference>
<dbReference type="InterPro" id="IPR029063">
    <property type="entry name" value="SAM-dependent_MTases_sf"/>
</dbReference>
<feature type="domain" description="Methyltransferase type 11" evidence="2">
    <location>
        <begin position="51"/>
        <end position="152"/>
    </location>
</feature>
<dbReference type="Pfam" id="PF08241">
    <property type="entry name" value="Methyltransf_11"/>
    <property type="match status" value="1"/>
</dbReference>
<reference evidence="4 6" key="3">
    <citation type="submission" date="2019-06" db="EMBL/GenBank/DDBJ databases">
        <title>Whole genome shotgun sequence of Corynebacterium variabile NBRC 15286.</title>
        <authorList>
            <person name="Hosoyama A."/>
            <person name="Uohara A."/>
            <person name="Ohji S."/>
            <person name="Ichikawa N."/>
        </authorList>
    </citation>
    <scope>NUCLEOTIDE SEQUENCE [LARGE SCALE GENOMIC DNA]</scope>
    <source>
        <strain evidence="4 6">NBRC 15286</strain>
    </source>
</reference>
<keyword evidence="5" id="KW-1185">Reference proteome</keyword>
<proteinExistence type="predicted"/>
<name>A0A0X2NPD1_9CORY</name>
<organism evidence="3 5">
    <name type="scientific">Corynebacterium variabile</name>
    <dbReference type="NCBI Taxonomy" id="1727"/>
    <lineage>
        <taxon>Bacteria</taxon>
        <taxon>Bacillati</taxon>
        <taxon>Actinomycetota</taxon>
        <taxon>Actinomycetes</taxon>
        <taxon>Mycobacteriales</taxon>
        <taxon>Corynebacteriaceae</taxon>
        <taxon>Corynebacterium</taxon>
    </lineage>
</organism>
<protein>
    <submittedName>
        <fullName evidence="3">Methyltransferase domain</fullName>
    </submittedName>
</protein>
<dbReference type="OrthoDB" id="9795634at2"/>
<dbReference type="Gene3D" id="3.40.50.150">
    <property type="entry name" value="Vaccinia Virus protein VP39"/>
    <property type="match status" value="1"/>
</dbReference>
<dbReference type="Proteomes" id="UP000319986">
    <property type="component" value="Unassembled WGS sequence"/>
</dbReference>
<reference evidence="5" key="2">
    <citation type="submission" date="2015-11" db="EMBL/GenBank/DDBJ databases">
        <authorList>
            <person name="Dugat-Bony E."/>
        </authorList>
    </citation>
    <scope>NUCLEOTIDE SEQUENCE [LARGE SCALE GENOMIC DNA]</scope>
    <source>
        <strain evidence="5">Mu292</strain>
    </source>
</reference>
<evidence type="ECO:0000313" key="5">
    <source>
        <dbReference type="Proteomes" id="UP000182498"/>
    </source>
</evidence>
<dbReference type="GO" id="GO:0032259">
    <property type="term" value="P:methylation"/>
    <property type="evidence" value="ECO:0007669"/>
    <property type="project" value="UniProtKB-KW"/>
</dbReference>
<dbReference type="GeneID" id="82888436"/>
<accession>A0A0X2NPD1</accession>
<feature type="region of interest" description="Disordered" evidence="1">
    <location>
        <begin position="1"/>
        <end position="22"/>
    </location>
</feature>
<dbReference type="Proteomes" id="UP000182498">
    <property type="component" value="Unassembled WGS sequence"/>
</dbReference>
<evidence type="ECO:0000256" key="1">
    <source>
        <dbReference type="SAM" id="MobiDB-lite"/>
    </source>
</evidence>
<dbReference type="OMA" id="DYAAMTW"/>
<evidence type="ECO:0000313" key="6">
    <source>
        <dbReference type="Proteomes" id="UP000319986"/>
    </source>
</evidence>
<reference evidence="3" key="1">
    <citation type="submission" date="2015-11" db="EMBL/GenBank/DDBJ databases">
        <authorList>
            <person name="Zhang Y."/>
            <person name="Guo Z."/>
        </authorList>
    </citation>
    <scope>NUCLEOTIDE SEQUENCE [LARGE SCALE GENOMIC DNA]</scope>
    <source>
        <strain evidence="3">Mu292</strain>
    </source>
</reference>
<dbReference type="EMBL" id="FAUH01000021">
    <property type="protein sequence ID" value="CUU67325.1"/>
    <property type="molecule type" value="Genomic_DNA"/>
</dbReference>